<evidence type="ECO:0000256" key="1">
    <source>
        <dbReference type="SAM" id="SignalP"/>
    </source>
</evidence>
<dbReference type="AlphaFoldDB" id="A0A3S1DGJ4"/>
<evidence type="ECO:0000313" key="3">
    <source>
        <dbReference type="Proteomes" id="UP000279446"/>
    </source>
</evidence>
<name>A0A3S1DGJ4_9BACL</name>
<proteinExistence type="predicted"/>
<feature type="signal peptide" evidence="1">
    <location>
        <begin position="1"/>
        <end position="24"/>
    </location>
</feature>
<gene>
    <name evidence="2" type="ORF">EJP82_26700</name>
</gene>
<dbReference type="Proteomes" id="UP000279446">
    <property type="component" value="Unassembled WGS sequence"/>
</dbReference>
<dbReference type="EMBL" id="RZNY01000051">
    <property type="protein sequence ID" value="RUT38705.1"/>
    <property type="molecule type" value="Genomic_DNA"/>
</dbReference>
<feature type="chain" id="PRO_5018739184" evidence="1">
    <location>
        <begin position="25"/>
        <end position="229"/>
    </location>
</feature>
<reference evidence="2 3" key="1">
    <citation type="submission" date="2018-12" db="EMBL/GenBank/DDBJ databases">
        <authorList>
            <person name="Sun L."/>
            <person name="Chen Z."/>
        </authorList>
    </citation>
    <scope>NUCLEOTIDE SEQUENCE [LARGE SCALE GENOMIC DNA]</scope>
    <source>
        <strain evidence="2 3">DSM 15890</strain>
    </source>
</reference>
<dbReference type="OrthoDB" id="2626408at2"/>
<evidence type="ECO:0000313" key="2">
    <source>
        <dbReference type="EMBL" id="RUT38705.1"/>
    </source>
</evidence>
<organism evidence="2 3">
    <name type="scientific">Paenibacillus anaericanus</name>
    <dbReference type="NCBI Taxonomy" id="170367"/>
    <lineage>
        <taxon>Bacteria</taxon>
        <taxon>Bacillati</taxon>
        <taxon>Bacillota</taxon>
        <taxon>Bacilli</taxon>
        <taxon>Bacillales</taxon>
        <taxon>Paenibacillaceae</taxon>
        <taxon>Paenibacillus</taxon>
    </lineage>
</organism>
<dbReference type="RefSeq" id="WP_127195105.1">
    <property type="nucleotide sequence ID" value="NZ_RZNY01000051.1"/>
</dbReference>
<keyword evidence="3" id="KW-1185">Reference proteome</keyword>
<sequence length="229" mass="25608">MKRNFLLTLLSFVMCFSVVSVSSASSNGVEAEDSKTSRIPISLELQKKMQSGNNVIIISNREELEQIAIEEGLEEVPVRIEYEYVPYSETQSEPPNWVSPLADDTTVTSWSEGHGHYDPNKDLFTGFIIDGPDDFLIEETTKKTSTYSGSFGASKGIIEASVGFTIGKERTMRWASQTLIPRGETIKFELFTTYHKVNYAVITPQKSYRGIAYDPTGVYIKKTAYATPK</sequence>
<protein>
    <submittedName>
        <fullName evidence="2">Uncharacterized protein</fullName>
    </submittedName>
</protein>
<accession>A0A3S1DGJ4</accession>
<keyword evidence="1" id="KW-0732">Signal</keyword>
<comment type="caution">
    <text evidence="2">The sequence shown here is derived from an EMBL/GenBank/DDBJ whole genome shotgun (WGS) entry which is preliminary data.</text>
</comment>